<organism evidence="2 3">
    <name type="scientific">Cardiosporidium cionae</name>
    <dbReference type="NCBI Taxonomy" id="476202"/>
    <lineage>
        <taxon>Eukaryota</taxon>
        <taxon>Sar</taxon>
        <taxon>Alveolata</taxon>
        <taxon>Apicomplexa</taxon>
        <taxon>Aconoidasida</taxon>
        <taxon>Nephromycida</taxon>
        <taxon>Cardiosporidium</taxon>
    </lineage>
</organism>
<name>A0ABQ7J6J6_9APIC</name>
<feature type="non-terminal residue" evidence="2">
    <location>
        <position position="1"/>
    </location>
</feature>
<reference evidence="2 3" key="1">
    <citation type="journal article" date="2020" name="bioRxiv">
        <title>Metabolic contributions of an alphaproteobacterial endosymbiont in the apicomplexan Cardiosporidium cionae.</title>
        <authorList>
            <person name="Hunter E.S."/>
            <person name="Paight C.J."/>
            <person name="Lane C.E."/>
        </authorList>
    </citation>
    <scope>NUCLEOTIDE SEQUENCE [LARGE SCALE GENOMIC DNA]</scope>
    <source>
        <strain evidence="2">ESH_2018</strain>
    </source>
</reference>
<dbReference type="InterPro" id="IPR045079">
    <property type="entry name" value="Oxoprolinase-like"/>
</dbReference>
<proteinExistence type="predicted"/>
<evidence type="ECO:0000313" key="3">
    <source>
        <dbReference type="Proteomes" id="UP000823046"/>
    </source>
</evidence>
<accession>A0ABQ7J6J6</accession>
<evidence type="ECO:0000259" key="1">
    <source>
        <dbReference type="Pfam" id="PF02538"/>
    </source>
</evidence>
<protein>
    <submittedName>
        <fullName evidence="2">5-oxoprolinase</fullName>
    </submittedName>
</protein>
<sequence>ISKAIFERFPFNENTDGISSTASLQRLHTLSHTQEEILRERLLLKRISEDEIISITSYISIHRRELGFEMDCPLVVEAIRTVGCIIAPTSTDSITLYKDEKVSKNHQIPAVVHPSYNKCFFETAAFHSSQRDSNENFSLMDNPHAANLPSSSSSLSHGCHVSLPLYQVETLNPGTILWGPALLCDIHTTILLEPFWNLIVLPDSSFLLEYIPSSIPPIFPSFTTKETSEMTPTLFSNRESATREMKKGIERNEKSNRVSPMTKIEAALVAYSSSSSSVAKKTDDEMFFLSGKSDEKEVIASSKHASPVYTPTRLPASSQIEKQFNFSIPADPITLAVFGHRFMGIAEQMGKMLQRISVSVNIKQRLDFSCALFREDGTLIANAPHVPVHLGAMQEAVKHQLSIFHSDCKPGDVILCNHPACGGSHLPDLTVITPVWHVQDESSPPKIILFVASRGHHADIGGNIPGSMPPFSKSLAEEGVAIRCFKLVDKTLFQTDACIALLGHQRETWTPTQMTHYYKQAEMYGNICASPPSRRLKDNLNDLKAQVAANQKGVQLLHDLITAEGLEKVLQYTLYLQEASAESVKELIAATAERVSPLSDPPVSMVNASAAVENSIEFTFTDSLPKMEPSPPSLPPVTLEAMDYMDDGSCIHLRIILNREKRTALFDFRQSGPQVYGNLNTPIAVTKSAIIYCLRTLVNEDIPLNHGCLQPVDILFPNNSFLNPTEDAAVVAGNVLTSQRIADVIFKAFGACADSYGCMNNLTFGGAGIAFYETIGGGSGAGPSWNGTSGVQCHMTNTRITDVETIERKYPVIVHVFKLREESGGIGRFRGGNGIHREFEFLQDGIVVSILSERRCRSPEGSHGGGPGKMGQNLWLRLRHNHLRPGALSSQPAWAYQTLSLGGKNSVTVGRGDRIVILTPGGGGYGYEKTAIPQNN</sequence>
<gene>
    <name evidence="2" type="ORF">IE077_000748</name>
</gene>
<comment type="caution">
    <text evidence="2">The sequence shown here is derived from an EMBL/GenBank/DDBJ whole genome shotgun (WGS) entry which is preliminary data.</text>
</comment>
<dbReference type="EMBL" id="JADAQX010000664">
    <property type="protein sequence ID" value="KAF8819626.1"/>
    <property type="molecule type" value="Genomic_DNA"/>
</dbReference>
<keyword evidence="3" id="KW-1185">Reference proteome</keyword>
<dbReference type="Pfam" id="PF02538">
    <property type="entry name" value="Hydantoinase_B"/>
    <property type="match status" value="1"/>
</dbReference>
<dbReference type="Proteomes" id="UP000823046">
    <property type="component" value="Unassembled WGS sequence"/>
</dbReference>
<dbReference type="PANTHER" id="PTHR11365">
    <property type="entry name" value="5-OXOPROLINASE RELATED"/>
    <property type="match status" value="1"/>
</dbReference>
<dbReference type="InterPro" id="IPR003692">
    <property type="entry name" value="Hydantoinase_B"/>
</dbReference>
<dbReference type="PANTHER" id="PTHR11365:SF2">
    <property type="entry name" value="5-OXOPROLINASE"/>
    <property type="match status" value="1"/>
</dbReference>
<feature type="domain" description="Hydantoinase B/oxoprolinase" evidence="1">
    <location>
        <begin position="331"/>
        <end position="926"/>
    </location>
</feature>
<evidence type="ECO:0000313" key="2">
    <source>
        <dbReference type="EMBL" id="KAF8819626.1"/>
    </source>
</evidence>